<evidence type="ECO:0000256" key="4">
    <source>
        <dbReference type="ARBA" id="ARBA00022475"/>
    </source>
</evidence>
<comment type="caution">
    <text evidence="10">The sequence shown here is derived from an EMBL/GenBank/DDBJ whole genome shotgun (WGS) entry which is preliminary data.</text>
</comment>
<dbReference type="GO" id="GO:0009236">
    <property type="term" value="P:cobalamin biosynthetic process"/>
    <property type="evidence" value="ECO:0007669"/>
    <property type="project" value="UniProtKB-UniPathway"/>
</dbReference>
<reference evidence="10" key="1">
    <citation type="submission" date="2016-10" db="EMBL/GenBank/DDBJ databases">
        <title>Sequence of Gallionella enrichment culture.</title>
        <authorList>
            <person name="Poehlein A."/>
            <person name="Muehling M."/>
            <person name="Daniel R."/>
        </authorList>
    </citation>
    <scope>NUCLEOTIDE SEQUENCE</scope>
</reference>
<feature type="transmembrane region" description="Helical" evidence="9">
    <location>
        <begin position="263"/>
        <end position="281"/>
    </location>
</feature>
<comment type="subcellular location">
    <subcellularLocation>
        <location evidence="1">Cell membrane</location>
        <topology evidence="1">Multi-pass membrane protein</topology>
    </subcellularLocation>
</comment>
<dbReference type="NCBIfam" id="TIGR00380">
    <property type="entry name" value="cobal_cbiB"/>
    <property type="match status" value="1"/>
</dbReference>
<protein>
    <submittedName>
        <fullName evidence="10">Cobalamin biosynthesis protein CbiB</fullName>
    </submittedName>
</protein>
<evidence type="ECO:0000256" key="9">
    <source>
        <dbReference type="SAM" id="Phobius"/>
    </source>
</evidence>
<dbReference type="PANTHER" id="PTHR34308">
    <property type="entry name" value="COBALAMIN BIOSYNTHESIS PROTEIN CBIB"/>
    <property type="match status" value="1"/>
</dbReference>
<evidence type="ECO:0000313" key="10">
    <source>
        <dbReference type="EMBL" id="OIQ79638.1"/>
    </source>
</evidence>
<keyword evidence="7 9" id="KW-1133">Transmembrane helix</keyword>
<dbReference type="InterPro" id="IPR004485">
    <property type="entry name" value="Cobalamin_biosynth_CobD/CbiB"/>
</dbReference>
<evidence type="ECO:0000256" key="5">
    <source>
        <dbReference type="ARBA" id="ARBA00022573"/>
    </source>
</evidence>
<evidence type="ECO:0000256" key="2">
    <source>
        <dbReference type="ARBA" id="ARBA00004953"/>
    </source>
</evidence>
<evidence type="ECO:0000256" key="3">
    <source>
        <dbReference type="ARBA" id="ARBA00006263"/>
    </source>
</evidence>
<dbReference type="PANTHER" id="PTHR34308:SF1">
    <property type="entry name" value="COBALAMIN BIOSYNTHESIS PROTEIN CBIB"/>
    <property type="match status" value="1"/>
</dbReference>
<keyword evidence="5" id="KW-0169">Cobalamin biosynthesis</keyword>
<comment type="similarity">
    <text evidence="3">Belongs to the CobD/CbiB family.</text>
</comment>
<evidence type="ECO:0000256" key="6">
    <source>
        <dbReference type="ARBA" id="ARBA00022692"/>
    </source>
</evidence>
<dbReference type="HAMAP" id="MF_00024">
    <property type="entry name" value="CobD_CbiB"/>
    <property type="match status" value="1"/>
</dbReference>
<accession>A0A1J5Q7L8</accession>
<dbReference type="AlphaFoldDB" id="A0A1J5Q7L8"/>
<gene>
    <name evidence="10" type="primary">cbiB_18</name>
    <name evidence="10" type="ORF">GALL_386160</name>
</gene>
<comment type="pathway">
    <text evidence="2">Cofactor biosynthesis; adenosylcobalamin biosynthesis.</text>
</comment>
<dbReference type="GO" id="GO:0048472">
    <property type="term" value="F:threonine-phosphate decarboxylase activity"/>
    <property type="evidence" value="ECO:0007669"/>
    <property type="project" value="InterPro"/>
</dbReference>
<feature type="transmembrane region" description="Helical" evidence="9">
    <location>
        <begin position="46"/>
        <end position="67"/>
    </location>
</feature>
<dbReference type="EMBL" id="MLJW01001181">
    <property type="protein sequence ID" value="OIQ79638.1"/>
    <property type="molecule type" value="Genomic_DNA"/>
</dbReference>
<dbReference type="UniPathway" id="UPA00148"/>
<organism evidence="10">
    <name type="scientific">mine drainage metagenome</name>
    <dbReference type="NCBI Taxonomy" id="410659"/>
    <lineage>
        <taxon>unclassified sequences</taxon>
        <taxon>metagenomes</taxon>
        <taxon>ecological metagenomes</taxon>
    </lineage>
</organism>
<dbReference type="Pfam" id="PF03186">
    <property type="entry name" value="CobD_Cbib"/>
    <property type="match status" value="1"/>
</dbReference>
<keyword evidence="4" id="KW-1003">Cell membrane</keyword>
<keyword evidence="6 9" id="KW-0812">Transmembrane</keyword>
<dbReference type="GO" id="GO:0005886">
    <property type="term" value="C:plasma membrane"/>
    <property type="evidence" value="ECO:0007669"/>
    <property type="project" value="UniProtKB-SubCell"/>
</dbReference>
<evidence type="ECO:0000256" key="8">
    <source>
        <dbReference type="ARBA" id="ARBA00023136"/>
    </source>
</evidence>
<feature type="transmembrane region" description="Helical" evidence="9">
    <location>
        <begin position="21"/>
        <end position="40"/>
    </location>
</feature>
<name>A0A1J5Q7L8_9ZZZZ</name>
<keyword evidence="8 9" id="KW-0472">Membrane</keyword>
<evidence type="ECO:0000256" key="7">
    <source>
        <dbReference type="ARBA" id="ARBA00022989"/>
    </source>
</evidence>
<evidence type="ECO:0000256" key="1">
    <source>
        <dbReference type="ARBA" id="ARBA00004651"/>
    </source>
</evidence>
<sequence length="283" mass="29904">MFGRFAGALERVLYRDSRVRGLWFTGLLVSGVTGLGYAISSQIHQSLIRVVVVSIVTWVVLGGTSLIKEANAMALALEKNDLSAARTQLGSLCGRDATFLDANALARATVESVAENTSDAVVAPLFWGALLGIPGLLAYRGLNTLDAMVGHRSPRYARFGMASARLDDFANFIPARFSGFLAAIFSRVVGGSLVESPRVMLSDGRRHPSPNAGQVEAAFAGALGLSLGGINTYAGIVDDRPQLGRGRVVEISDISRANRLSRAVQVGAVLFATLISIFIGGRP</sequence>
<proteinExistence type="inferred from homology"/>